<dbReference type="PANTHER" id="PTHR22604:SF105">
    <property type="entry name" value="TRANS-1,2-DIHYDROBENZENE-1,2-DIOL DEHYDROGENASE"/>
    <property type="match status" value="1"/>
</dbReference>
<evidence type="ECO:0000256" key="7">
    <source>
        <dbReference type="ARBA" id="ARBA00042988"/>
    </source>
</evidence>
<evidence type="ECO:0000256" key="3">
    <source>
        <dbReference type="ARBA" id="ARBA00038853"/>
    </source>
</evidence>
<sequence length="332" mass="36632">MAPTRWGILSAGKISNDFCVGVSTLNPEEHQLVAVGARNLESAKEFAKTHKIQNAYGTYEELVQDPNVDVVYVGTIHPHHLTSAKLALDNGKPVLCEKPLCMNVKQTKELLEYAQGKKLFLMEAIWSRFFPAYKRLKEELDKGTIGDVLQVIVSFGVKIEDVDRLRLKELGGGTVLDLGVYCVQFASLVFGERPQKIIAGGFLNEHGVDLSTSSTLIFSGGRTATLVTNARVELPSEAIAVGTKGTLKLPFPMWCPTKLELPTETLEFPLPVTANFMNFGNSQGLSYQCHEVRRCLLNGLTESPIVSHDETLRIAEIMESIRKQVGVVYPQD</sequence>
<dbReference type="EC" id="1.1.1.179" evidence="4"/>
<dbReference type="PANTHER" id="PTHR22604">
    <property type="entry name" value="OXIDOREDUCTASES"/>
    <property type="match status" value="1"/>
</dbReference>
<feature type="domain" description="Gfo/Idh/MocA-like oxidoreductase N-terminal" evidence="11">
    <location>
        <begin position="5"/>
        <end position="122"/>
    </location>
</feature>
<evidence type="ECO:0000256" key="9">
    <source>
        <dbReference type="ARBA" id="ARBA00047423"/>
    </source>
</evidence>
<dbReference type="Pfam" id="PF22725">
    <property type="entry name" value="GFO_IDH_MocA_C3"/>
    <property type="match status" value="1"/>
</dbReference>
<comment type="catalytic activity">
    <reaction evidence="10">
        <text>D-xylose + NADP(+) = D-xylono-1,5-lactone + NADPH + H(+)</text>
        <dbReference type="Rhea" id="RHEA:22000"/>
        <dbReference type="ChEBI" id="CHEBI:15378"/>
        <dbReference type="ChEBI" id="CHEBI:15867"/>
        <dbReference type="ChEBI" id="CHEBI:53455"/>
        <dbReference type="ChEBI" id="CHEBI:57783"/>
        <dbReference type="ChEBI" id="CHEBI:58349"/>
        <dbReference type="EC" id="1.1.1.179"/>
    </reaction>
</comment>
<proteinExistence type="inferred from homology"/>
<dbReference type="InterPro" id="IPR055170">
    <property type="entry name" value="GFO_IDH_MocA-like_dom"/>
</dbReference>
<dbReference type="GO" id="GO:0047837">
    <property type="term" value="F:D-xylose 1-dehydrogenase (NADP+) activity"/>
    <property type="evidence" value="ECO:0007669"/>
    <property type="project" value="UniProtKB-EC"/>
</dbReference>
<evidence type="ECO:0000313" key="14">
    <source>
        <dbReference type="Proteomes" id="UP000708208"/>
    </source>
</evidence>
<evidence type="ECO:0000256" key="2">
    <source>
        <dbReference type="ARBA" id="ARBA00023002"/>
    </source>
</evidence>
<dbReference type="EC" id="1.3.1.20" evidence="3"/>
<dbReference type="GO" id="GO:0000166">
    <property type="term" value="F:nucleotide binding"/>
    <property type="evidence" value="ECO:0007669"/>
    <property type="project" value="InterPro"/>
</dbReference>
<dbReference type="Proteomes" id="UP000708208">
    <property type="component" value="Unassembled WGS sequence"/>
</dbReference>
<dbReference type="OrthoDB" id="2129491at2759"/>
<comment type="caution">
    <text evidence="13">The sequence shown here is derived from an EMBL/GenBank/DDBJ whole genome shotgun (WGS) entry which is preliminary data.</text>
</comment>
<evidence type="ECO:0000259" key="12">
    <source>
        <dbReference type="Pfam" id="PF22725"/>
    </source>
</evidence>
<accession>A0A8J2PEL9</accession>
<comment type="similarity">
    <text evidence="1">Belongs to the Gfo/Idh/MocA family.</text>
</comment>
<name>A0A8J2PEL9_9HEXA</name>
<dbReference type="AlphaFoldDB" id="A0A8J2PEL9"/>
<organism evidence="13 14">
    <name type="scientific">Allacma fusca</name>
    <dbReference type="NCBI Taxonomy" id="39272"/>
    <lineage>
        <taxon>Eukaryota</taxon>
        <taxon>Metazoa</taxon>
        <taxon>Ecdysozoa</taxon>
        <taxon>Arthropoda</taxon>
        <taxon>Hexapoda</taxon>
        <taxon>Collembola</taxon>
        <taxon>Symphypleona</taxon>
        <taxon>Sminthuridae</taxon>
        <taxon>Allacma</taxon>
    </lineage>
</organism>
<gene>
    <name evidence="13" type="ORF">AFUS01_LOCUS36417</name>
</gene>
<protein>
    <recommendedName>
        <fullName evidence="5">Trans-1,2-dihydrobenzene-1,2-diol dehydrogenase</fullName>
        <ecNumber evidence="4">1.1.1.179</ecNumber>
        <ecNumber evidence="3">1.3.1.20</ecNumber>
    </recommendedName>
    <alternativeName>
        <fullName evidence="8">D-xylose 1-dehydrogenase</fullName>
    </alternativeName>
    <alternativeName>
        <fullName evidence="7">D-xylose-NADP dehydrogenase</fullName>
    </alternativeName>
    <alternativeName>
        <fullName evidence="6">Dimeric dihydrodiol dehydrogenase</fullName>
    </alternativeName>
</protein>
<evidence type="ECO:0000256" key="5">
    <source>
        <dbReference type="ARBA" id="ARBA00040603"/>
    </source>
</evidence>
<evidence type="ECO:0000256" key="6">
    <source>
        <dbReference type="ARBA" id="ARBA00042926"/>
    </source>
</evidence>
<reference evidence="13" key="1">
    <citation type="submission" date="2021-06" db="EMBL/GenBank/DDBJ databases">
        <authorList>
            <person name="Hodson N. C."/>
            <person name="Mongue J. A."/>
            <person name="Jaron S. K."/>
        </authorList>
    </citation>
    <scope>NUCLEOTIDE SEQUENCE</scope>
</reference>
<evidence type="ECO:0000313" key="13">
    <source>
        <dbReference type="EMBL" id="CAG7826362.1"/>
    </source>
</evidence>
<comment type="catalytic activity">
    <reaction evidence="9">
        <text>(1R,2R)-1,2-dihydrobenzene-1,2-diol + NADP(+) = catechol + NADPH + H(+)</text>
        <dbReference type="Rhea" id="RHEA:16729"/>
        <dbReference type="ChEBI" id="CHEBI:10702"/>
        <dbReference type="ChEBI" id="CHEBI:15378"/>
        <dbReference type="ChEBI" id="CHEBI:18135"/>
        <dbReference type="ChEBI" id="CHEBI:57783"/>
        <dbReference type="ChEBI" id="CHEBI:58349"/>
        <dbReference type="EC" id="1.3.1.20"/>
    </reaction>
</comment>
<evidence type="ECO:0000256" key="1">
    <source>
        <dbReference type="ARBA" id="ARBA00010928"/>
    </source>
</evidence>
<dbReference type="InterPro" id="IPR050984">
    <property type="entry name" value="Gfo/Idh/MocA_domain"/>
</dbReference>
<keyword evidence="2" id="KW-0560">Oxidoreductase</keyword>
<evidence type="ECO:0000259" key="11">
    <source>
        <dbReference type="Pfam" id="PF01408"/>
    </source>
</evidence>
<dbReference type="EMBL" id="CAJVCH010539509">
    <property type="protein sequence ID" value="CAG7826362.1"/>
    <property type="molecule type" value="Genomic_DNA"/>
</dbReference>
<feature type="domain" description="GFO/IDH/MocA-like oxidoreductase" evidence="12">
    <location>
        <begin position="133"/>
        <end position="247"/>
    </location>
</feature>
<evidence type="ECO:0000256" key="10">
    <source>
        <dbReference type="ARBA" id="ARBA00049233"/>
    </source>
</evidence>
<dbReference type="GO" id="GO:0047115">
    <property type="term" value="F:trans-1,2-dihydrobenzene-1,2-diol dehydrogenase activity"/>
    <property type="evidence" value="ECO:0007669"/>
    <property type="project" value="UniProtKB-EC"/>
</dbReference>
<keyword evidence="14" id="KW-1185">Reference proteome</keyword>
<evidence type="ECO:0000256" key="4">
    <source>
        <dbReference type="ARBA" id="ARBA00038984"/>
    </source>
</evidence>
<evidence type="ECO:0000256" key="8">
    <source>
        <dbReference type="ARBA" id="ARBA00043025"/>
    </source>
</evidence>
<dbReference type="InterPro" id="IPR000683">
    <property type="entry name" value="Gfo/Idh/MocA-like_OxRdtase_N"/>
</dbReference>
<dbReference type="Pfam" id="PF01408">
    <property type="entry name" value="GFO_IDH_MocA"/>
    <property type="match status" value="1"/>
</dbReference>